<gene>
    <name evidence="3" type="ORF">ACHAW5_011220</name>
</gene>
<accession>A0ABD3PEY9</accession>
<feature type="compositionally biased region" description="Basic and acidic residues" evidence="1">
    <location>
        <begin position="71"/>
        <end position="94"/>
    </location>
</feature>
<feature type="region of interest" description="Disordered" evidence="1">
    <location>
        <begin position="59"/>
        <end position="107"/>
    </location>
</feature>
<feature type="signal peptide" evidence="2">
    <location>
        <begin position="1"/>
        <end position="17"/>
    </location>
</feature>
<name>A0ABD3PEY9_9STRA</name>
<evidence type="ECO:0000313" key="4">
    <source>
        <dbReference type="Proteomes" id="UP001530315"/>
    </source>
</evidence>
<protein>
    <submittedName>
        <fullName evidence="3">Uncharacterized protein</fullName>
    </submittedName>
</protein>
<feature type="chain" id="PRO_5044813160" evidence="2">
    <location>
        <begin position="18"/>
        <end position="107"/>
    </location>
</feature>
<comment type="caution">
    <text evidence="3">The sequence shown here is derived from an EMBL/GenBank/DDBJ whole genome shotgun (WGS) entry which is preliminary data.</text>
</comment>
<keyword evidence="2" id="KW-0732">Signal</keyword>
<sequence length="107" mass="11181">MKSTLAIIALCVASAGAFQAAAPMIISPRTSSSSSSSSSSALSMSGFLEGRGAKITIRDDEDNAMWFDDGSGGRKPAEKPKKPDPKKPVKKETTKAAGGGFKFPWDK</sequence>
<evidence type="ECO:0000256" key="1">
    <source>
        <dbReference type="SAM" id="MobiDB-lite"/>
    </source>
</evidence>
<proteinExistence type="predicted"/>
<evidence type="ECO:0000313" key="3">
    <source>
        <dbReference type="EMBL" id="KAL3785851.1"/>
    </source>
</evidence>
<dbReference type="EMBL" id="JALLAZ020000866">
    <property type="protein sequence ID" value="KAL3785851.1"/>
    <property type="molecule type" value="Genomic_DNA"/>
</dbReference>
<reference evidence="3 4" key="1">
    <citation type="submission" date="2024-10" db="EMBL/GenBank/DDBJ databases">
        <title>Updated reference genomes for cyclostephanoid diatoms.</title>
        <authorList>
            <person name="Roberts W.R."/>
            <person name="Alverson A.J."/>
        </authorList>
    </citation>
    <scope>NUCLEOTIDE SEQUENCE [LARGE SCALE GENOMIC DNA]</scope>
    <source>
        <strain evidence="3 4">AJA276-08</strain>
    </source>
</reference>
<evidence type="ECO:0000256" key="2">
    <source>
        <dbReference type="SAM" id="SignalP"/>
    </source>
</evidence>
<dbReference type="Proteomes" id="UP001530315">
    <property type="component" value="Unassembled WGS sequence"/>
</dbReference>
<dbReference type="AlphaFoldDB" id="A0ABD3PEY9"/>
<keyword evidence="4" id="KW-1185">Reference proteome</keyword>
<organism evidence="3 4">
    <name type="scientific">Stephanodiscus triporus</name>
    <dbReference type="NCBI Taxonomy" id="2934178"/>
    <lineage>
        <taxon>Eukaryota</taxon>
        <taxon>Sar</taxon>
        <taxon>Stramenopiles</taxon>
        <taxon>Ochrophyta</taxon>
        <taxon>Bacillariophyta</taxon>
        <taxon>Coscinodiscophyceae</taxon>
        <taxon>Thalassiosirophycidae</taxon>
        <taxon>Stephanodiscales</taxon>
        <taxon>Stephanodiscaceae</taxon>
        <taxon>Stephanodiscus</taxon>
    </lineage>
</organism>